<comment type="caution">
    <text evidence="1">The sequence shown here is derived from an EMBL/GenBank/DDBJ whole genome shotgun (WGS) entry which is preliminary data.</text>
</comment>
<dbReference type="EMBL" id="AWWV01014173">
    <property type="protein sequence ID" value="OMO58632.1"/>
    <property type="molecule type" value="Genomic_DNA"/>
</dbReference>
<evidence type="ECO:0000313" key="2">
    <source>
        <dbReference type="Proteomes" id="UP000188268"/>
    </source>
</evidence>
<proteinExistence type="predicted"/>
<organism evidence="1 2">
    <name type="scientific">Corchorus capsularis</name>
    <name type="common">Jute</name>
    <dbReference type="NCBI Taxonomy" id="210143"/>
    <lineage>
        <taxon>Eukaryota</taxon>
        <taxon>Viridiplantae</taxon>
        <taxon>Streptophyta</taxon>
        <taxon>Embryophyta</taxon>
        <taxon>Tracheophyta</taxon>
        <taxon>Spermatophyta</taxon>
        <taxon>Magnoliopsida</taxon>
        <taxon>eudicotyledons</taxon>
        <taxon>Gunneridae</taxon>
        <taxon>Pentapetalae</taxon>
        <taxon>rosids</taxon>
        <taxon>malvids</taxon>
        <taxon>Malvales</taxon>
        <taxon>Malvaceae</taxon>
        <taxon>Grewioideae</taxon>
        <taxon>Apeibeae</taxon>
        <taxon>Corchorus</taxon>
    </lineage>
</organism>
<evidence type="ECO:0000313" key="1">
    <source>
        <dbReference type="EMBL" id="OMO58632.1"/>
    </source>
</evidence>
<name>A0A1R3GKM2_COCAP</name>
<dbReference type="AlphaFoldDB" id="A0A1R3GKM2"/>
<dbReference type="Proteomes" id="UP000188268">
    <property type="component" value="Unassembled WGS sequence"/>
</dbReference>
<dbReference type="Gramene" id="OMO58632">
    <property type="protein sequence ID" value="OMO58632"/>
    <property type="gene ID" value="CCACVL1_25422"/>
</dbReference>
<reference evidence="1 2" key="1">
    <citation type="submission" date="2013-09" db="EMBL/GenBank/DDBJ databases">
        <title>Corchorus capsularis genome sequencing.</title>
        <authorList>
            <person name="Alam M."/>
            <person name="Haque M.S."/>
            <person name="Islam M.S."/>
            <person name="Emdad E.M."/>
            <person name="Islam M.M."/>
            <person name="Ahmed B."/>
            <person name="Halim A."/>
            <person name="Hossen Q.M.M."/>
            <person name="Hossain M.Z."/>
            <person name="Ahmed R."/>
            <person name="Khan M.M."/>
            <person name="Islam R."/>
            <person name="Rashid M.M."/>
            <person name="Khan S.A."/>
            <person name="Rahman M.S."/>
            <person name="Alam M."/>
        </authorList>
    </citation>
    <scope>NUCLEOTIDE SEQUENCE [LARGE SCALE GENOMIC DNA]</scope>
    <source>
        <strain evidence="2">cv. CVL-1</strain>
        <tissue evidence="1">Whole seedling</tissue>
    </source>
</reference>
<protein>
    <submittedName>
        <fullName evidence="1">Uncharacterized protein</fullName>
    </submittedName>
</protein>
<sequence>QPKFSHIDKFDKPLKGPGIKAPAGKISCF</sequence>
<accession>A0A1R3GKM2</accession>
<keyword evidence="2" id="KW-1185">Reference proteome</keyword>
<feature type="non-terminal residue" evidence="1">
    <location>
        <position position="1"/>
    </location>
</feature>
<gene>
    <name evidence="1" type="ORF">CCACVL1_25422</name>
</gene>